<dbReference type="PANTHER" id="PTHR33202">
    <property type="entry name" value="ZINC UPTAKE REGULATION PROTEIN"/>
    <property type="match status" value="1"/>
</dbReference>
<evidence type="ECO:0000256" key="7">
    <source>
        <dbReference type="ARBA" id="ARBA00022491"/>
    </source>
</evidence>
<evidence type="ECO:0000256" key="15">
    <source>
        <dbReference type="PIRSR" id="PIRSR602481-2"/>
    </source>
</evidence>
<dbReference type="Pfam" id="PF01475">
    <property type="entry name" value="FUR"/>
    <property type="match status" value="1"/>
</dbReference>
<reference evidence="16 17" key="1">
    <citation type="submission" date="2017-10" db="EMBL/GenBank/DDBJ databases">
        <title>Genomics of the genus Arcobacter.</title>
        <authorList>
            <person name="Perez-Cataluna A."/>
            <person name="Figueras M.J."/>
        </authorList>
    </citation>
    <scope>NUCLEOTIDE SEQUENCE [LARGE SCALE GENOMIC DNA]</scope>
    <source>
        <strain evidence="16 17">CECT 9230</strain>
    </source>
</reference>
<evidence type="ECO:0000256" key="13">
    <source>
        <dbReference type="ARBA" id="ARBA00023163"/>
    </source>
</evidence>
<gene>
    <name evidence="16" type="ORF">CRU91_03200</name>
</gene>
<comment type="cofactor">
    <cofactor evidence="15">
        <name>Mn(2+)</name>
        <dbReference type="ChEBI" id="CHEBI:29035"/>
    </cofactor>
    <cofactor evidence="15">
        <name>Fe(2+)</name>
        <dbReference type="ChEBI" id="CHEBI:29033"/>
    </cofactor>
    <text evidence="15">Binds 1 Mn(2+) or Fe(2+) ion per subunit.</text>
</comment>
<feature type="binding site" evidence="15">
    <location>
        <position position="137"/>
    </location>
    <ligand>
        <name>Fe cation</name>
        <dbReference type="ChEBI" id="CHEBI:24875"/>
    </ligand>
</feature>
<evidence type="ECO:0000256" key="8">
    <source>
        <dbReference type="ARBA" id="ARBA00022723"/>
    </source>
</evidence>
<dbReference type="EMBL" id="PDKB01000004">
    <property type="protein sequence ID" value="RBQ29620.1"/>
    <property type="molecule type" value="Genomic_DNA"/>
</dbReference>
<dbReference type="AlphaFoldDB" id="A0A366MVH9"/>
<dbReference type="CDD" id="cd07153">
    <property type="entry name" value="Fur_like"/>
    <property type="match status" value="1"/>
</dbReference>
<dbReference type="InterPro" id="IPR036388">
    <property type="entry name" value="WH-like_DNA-bd_sf"/>
</dbReference>
<comment type="function">
    <text evidence="1">Acts as a global negative controlling element, employing Fe(2+) as a cofactor to bind the operator of the repressed genes.</text>
</comment>
<feature type="binding site" evidence="14">
    <location>
        <position position="105"/>
    </location>
    <ligand>
        <name>Zn(2+)</name>
        <dbReference type="ChEBI" id="CHEBI:29105"/>
    </ligand>
</feature>
<feature type="binding site" evidence="14">
    <location>
        <position position="108"/>
    </location>
    <ligand>
        <name>Zn(2+)</name>
        <dbReference type="ChEBI" id="CHEBI:29105"/>
    </ligand>
</feature>
<comment type="caution">
    <text evidence="16">The sequence shown here is derived from an EMBL/GenBank/DDBJ whole genome shotgun (WGS) entry which is preliminary data.</text>
</comment>
<evidence type="ECO:0000256" key="6">
    <source>
        <dbReference type="ARBA" id="ARBA00022490"/>
    </source>
</evidence>
<dbReference type="Gene3D" id="3.30.1490.190">
    <property type="match status" value="1"/>
</dbReference>
<feature type="binding site" evidence="14">
    <location>
        <position position="145"/>
    </location>
    <ligand>
        <name>Zn(2+)</name>
        <dbReference type="ChEBI" id="CHEBI:29105"/>
    </ligand>
</feature>
<keyword evidence="10 15" id="KW-0408">Iron</keyword>
<dbReference type="GO" id="GO:0003700">
    <property type="term" value="F:DNA-binding transcription factor activity"/>
    <property type="evidence" value="ECO:0007669"/>
    <property type="project" value="InterPro"/>
</dbReference>
<dbReference type="RefSeq" id="WP_113893325.1">
    <property type="nucleotide sequence ID" value="NZ_JANJGA010000007.1"/>
</dbReference>
<evidence type="ECO:0000256" key="9">
    <source>
        <dbReference type="ARBA" id="ARBA00022833"/>
    </source>
</evidence>
<dbReference type="GO" id="GO:1900376">
    <property type="term" value="P:regulation of secondary metabolite biosynthetic process"/>
    <property type="evidence" value="ECO:0007669"/>
    <property type="project" value="TreeGrafter"/>
</dbReference>
<dbReference type="InterPro" id="IPR002481">
    <property type="entry name" value="FUR"/>
</dbReference>
<keyword evidence="13" id="KW-0804">Transcription</keyword>
<keyword evidence="9 14" id="KW-0862">Zinc</keyword>
<evidence type="ECO:0000313" key="17">
    <source>
        <dbReference type="Proteomes" id="UP000252669"/>
    </source>
</evidence>
<evidence type="ECO:0000256" key="1">
    <source>
        <dbReference type="ARBA" id="ARBA00002997"/>
    </source>
</evidence>
<feature type="binding site" evidence="15">
    <location>
        <position position="101"/>
    </location>
    <ligand>
        <name>Fe cation</name>
        <dbReference type="ChEBI" id="CHEBI:24875"/>
    </ligand>
</feature>
<dbReference type="OrthoDB" id="8659436at2"/>
<dbReference type="Gene3D" id="1.10.10.10">
    <property type="entry name" value="Winged helix-like DNA-binding domain superfamily/Winged helix DNA-binding domain"/>
    <property type="match status" value="1"/>
</dbReference>
<feature type="binding site" evidence="14">
    <location>
        <position position="148"/>
    </location>
    <ligand>
        <name>Zn(2+)</name>
        <dbReference type="ChEBI" id="CHEBI:29105"/>
    </ligand>
</feature>
<evidence type="ECO:0000256" key="11">
    <source>
        <dbReference type="ARBA" id="ARBA00023015"/>
    </source>
</evidence>
<dbReference type="GO" id="GO:0008270">
    <property type="term" value="F:zinc ion binding"/>
    <property type="evidence" value="ECO:0007669"/>
    <property type="project" value="TreeGrafter"/>
</dbReference>
<comment type="cofactor">
    <cofactor evidence="14">
        <name>Zn(2+)</name>
        <dbReference type="ChEBI" id="CHEBI:29105"/>
    </cofactor>
    <text evidence="14">Binds 1 zinc ion per subunit.</text>
</comment>
<protein>
    <recommendedName>
        <fullName evidence="5">Ferric uptake regulation protein</fullName>
    </recommendedName>
</protein>
<dbReference type="GO" id="GO:0000976">
    <property type="term" value="F:transcription cis-regulatory region binding"/>
    <property type="evidence" value="ECO:0007669"/>
    <property type="project" value="TreeGrafter"/>
</dbReference>
<dbReference type="GO" id="GO:0045892">
    <property type="term" value="P:negative regulation of DNA-templated transcription"/>
    <property type="evidence" value="ECO:0007669"/>
    <property type="project" value="TreeGrafter"/>
</dbReference>
<organism evidence="16 17">
    <name type="scientific">Aliarcobacter vitoriensis</name>
    <dbReference type="NCBI Taxonomy" id="2011099"/>
    <lineage>
        <taxon>Bacteria</taxon>
        <taxon>Pseudomonadati</taxon>
        <taxon>Campylobacterota</taxon>
        <taxon>Epsilonproteobacteria</taxon>
        <taxon>Campylobacterales</taxon>
        <taxon>Arcobacteraceae</taxon>
        <taxon>Aliarcobacter</taxon>
    </lineage>
</organism>
<evidence type="ECO:0000256" key="10">
    <source>
        <dbReference type="ARBA" id="ARBA00023004"/>
    </source>
</evidence>
<keyword evidence="12" id="KW-0238">DNA-binding</keyword>
<evidence type="ECO:0000256" key="12">
    <source>
        <dbReference type="ARBA" id="ARBA00023125"/>
    </source>
</evidence>
<feature type="binding site" evidence="15">
    <location>
        <position position="120"/>
    </location>
    <ligand>
        <name>Fe cation</name>
        <dbReference type="ChEBI" id="CHEBI:24875"/>
    </ligand>
</feature>
<comment type="subunit">
    <text evidence="4">Homodimer.</text>
</comment>
<evidence type="ECO:0000256" key="5">
    <source>
        <dbReference type="ARBA" id="ARBA00020910"/>
    </source>
</evidence>
<comment type="similarity">
    <text evidence="3">Belongs to the Fur family.</text>
</comment>
<keyword evidence="6" id="KW-0963">Cytoplasm</keyword>
<name>A0A366MVH9_9BACT</name>
<dbReference type="PANTHER" id="PTHR33202:SF2">
    <property type="entry name" value="FERRIC UPTAKE REGULATION PROTEIN"/>
    <property type="match status" value="1"/>
</dbReference>
<sequence>MDKNQEKEFDLFLNNFKKQSSKVGLKNTIQKDYILKTLFLSKKHLTAEDILEEIKKNYNINIGIVTIYNTIKFFHQLNLVNLLDIGDGTFRYEFNHKTHHDHLVCTNCNLIKEFTDDFIEEQQQEVAKKHKFILSNHIMIIYGICEECQNSDSNS</sequence>
<dbReference type="InterPro" id="IPR043135">
    <property type="entry name" value="Fur_C"/>
</dbReference>
<evidence type="ECO:0000256" key="14">
    <source>
        <dbReference type="PIRSR" id="PIRSR602481-1"/>
    </source>
</evidence>
<evidence type="ECO:0000256" key="3">
    <source>
        <dbReference type="ARBA" id="ARBA00007957"/>
    </source>
</evidence>
<evidence type="ECO:0000256" key="2">
    <source>
        <dbReference type="ARBA" id="ARBA00004496"/>
    </source>
</evidence>
<accession>A0A366MVH9</accession>
<evidence type="ECO:0000256" key="4">
    <source>
        <dbReference type="ARBA" id="ARBA00011738"/>
    </source>
</evidence>
<evidence type="ECO:0000313" key="16">
    <source>
        <dbReference type="EMBL" id="RBQ29620.1"/>
    </source>
</evidence>
<keyword evidence="7" id="KW-0678">Repressor</keyword>
<dbReference type="InterPro" id="IPR036390">
    <property type="entry name" value="WH_DNA-bd_sf"/>
</dbReference>
<dbReference type="SUPFAM" id="SSF46785">
    <property type="entry name" value="Winged helix' DNA-binding domain"/>
    <property type="match status" value="1"/>
</dbReference>
<feature type="binding site" evidence="15">
    <location>
        <position position="99"/>
    </location>
    <ligand>
        <name>Fe cation</name>
        <dbReference type="ChEBI" id="CHEBI:24875"/>
    </ligand>
</feature>
<keyword evidence="11" id="KW-0805">Transcription regulation</keyword>
<dbReference type="GO" id="GO:0005829">
    <property type="term" value="C:cytosol"/>
    <property type="evidence" value="ECO:0007669"/>
    <property type="project" value="TreeGrafter"/>
</dbReference>
<proteinExistence type="inferred from homology"/>
<dbReference type="Proteomes" id="UP000252669">
    <property type="component" value="Unassembled WGS sequence"/>
</dbReference>
<comment type="subcellular location">
    <subcellularLocation>
        <location evidence="2">Cytoplasm</location>
    </subcellularLocation>
</comment>
<keyword evidence="8 14" id="KW-0479">Metal-binding</keyword>
<keyword evidence="17" id="KW-1185">Reference proteome</keyword>